<name>A0A9D1NIA6_9FIRM</name>
<dbReference type="GO" id="GO:0009089">
    <property type="term" value="P:lysine biosynthetic process via diaminopimelate"/>
    <property type="evidence" value="ECO:0007669"/>
    <property type="project" value="InterPro"/>
</dbReference>
<dbReference type="Gene3D" id="3.40.50.720">
    <property type="entry name" value="NAD(P)-binding Rossmann-like Domain"/>
    <property type="match status" value="1"/>
</dbReference>
<dbReference type="Pfam" id="PF01113">
    <property type="entry name" value="DapB_N"/>
    <property type="match status" value="1"/>
</dbReference>
<dbReference type="GO" id="GO:0008839">
    <property type="term" value="F:4-hydroxy-tetrahydrodipicolinate reductase"/>
    <property type="evidence" value="ECO:0007669"/>
    <property type="project" value="InterPro"/>
</dbReference>
<feature type="domain" description="Dihydrodipicolinate reductase N-terminal" evidence="3">
    <location>
        <begin position="8"/>
        <end position="104"/>
    </location>
</feature>
<feature type="domain" description="2,4-diaminopentanoate dehydrogenase C-terminal" evidence="4">
    <location>
        <begin position="147"/>
        <end position="330"/>
    </location>
</feature>
<evidence type="ECO:0000313" key="6">
    <source>
        <dbReference type="Proteomes" id="UP000886743"/>
    </source>
</evidence>
<protein>
    <submittedName>
        <fullName evidence="5">Dihydrodipicolinate reductase</fullName>
    </submittedName>
</protein>
<keyword evidence="2" id="KW-0560">Oxidoreductase</keyword>
<dbReference type="InterPro" id="IPR036291">
    <property type="entry name" value="NAD(P)-bd_dom_sf"/>
</dbReference>
<dbReference type="EMBL" id="DVOF01000219">
    <property type="protein sequence ID" value="HIV03381.1"/>
    <property type="molecule type" value="Genomic_DNA"/>
</dbReference>
<evidence type="ECO:0000259" key="3">
    <source>
        <dbReference type="Pfam" id="PF01113"/>
    </source>
</evidence>
<organism evidence="5 6">
    <name type="scientific">Candidatus Aphodoplasma excrementigallinarum</name>
    <dbReference type="NCBI Taxonomy" id="2840673"/>
    <lineage>
        <taxon>Bacteria</taxon>
        <taxon>Bacillati</taxon>
        <taxon>Bacillota</taxon>
        <taxon>Clostridia</taxon>
        <taxon>Eubacteriales</taxon>
        <taxon>Candidatus Aphodoplasma</taxon>
    </lineage>
</organism>
<accession>A0A9D1NIA6</accession>
<evidence type="ECO:0000256" key="2">
    <source>
        <dbReference type="ARBA" id="ARBA00023002"/>
    </source>
</evidence>
<dbReference type="InterPro" id="IPR045760">
    <property type="entry name" value="DAP_DH_C"/>
</dbReference>
<proteinExistence type="predicted"/>
<evidence type="ECO:0000313" key="5">
    <source>
        <dbReference type="EMBL" id="HIV03381.1"/>
    </source>
</evidence>
<dbReference type="Pfam" id="PF19328">
    <property type="entry name" value="DAP_DH_C"/>
    <property type="match status" value="1"/>
</dbReference>
<gene>
    <name evidence="5" type="ORF">IAC74_07375</name>
</gene>
<dbReference type="SUPFAM" id="SSF51735">
    <property type="entry name" value="NAD(P)-binding Rossmann-fold domains"/>
    <property type="match status" value="1"/>
</dbReference>
<evidence type="ECO:0000256" key="1">
    <source>
        <dbReference type="ARBA" id="ARBA00022857"/>
    </source>
</evidence>
<evidence type="ECO:0000259" key="4">
    <source>
        <dbReference type="Pfam" id="PF19328"/>
    </source>
</evidence>
<dbReference type="CDD" id="cd24146">
    <property type="entry name" value="nat-AmDH_N_like"/>
    <property type="match status" value="1"/>
</dbReference>
<dbReference type="Proteomes" id="UP000886743">
    <property type="component" value="Unassembled WGS sequence"/>
</dbReference>
<sequence length="344" mass="37641">MVNLEKVRVVQYGCGKMSKYILRYLYEKGAEIVGAIDTNPEIVGMDAGDYAGLGVKLNVPIRSDADTVLDECDADIAVVTLFSFMTDIASHCERCLSRGINVVTTCEEAIYPWTTASAITNRLDRLAKARGCTITGTGMQDIYWINMIAAVAGGVHCIKKIEGAVSYNVEDYGLALAKAHGVGLTPEEFEAQIAHPETLEPAYVWNSNEALANKLGLTVKSISQRCVPYFYDTDLWCETTGQTIPKGNCIGMSAVVTTETFQGITIETQCIGKVYGPDDGDMCDWKIVGEPDTEFHVVKPATPEHTCATLVNRIPTILRAPAGFITAEKLDDVEYLTWPMHLYL</sequence>
<reference evidence="5" key="1">
    <citation type="submission" date="2020-10" db="EMBL/GenBank/DDBJ databases">
        <authorList>
            <person name="Gilroy R."/>
        </authorList>
    </citation>
    <scope>NUCLEOTIDE SEQUENCE</scope>
    <source>
        <strain evidence="5">4920</strain>
    </source>
</reference>
<keyword evidence="1" id="KW-0521">NADP</keyword>
<reference evidence="5" key="2">
    <citation type="journal article" date="2021" name="PeerJ">
        <title>Extensive microbial diversity within the chicken gut microbiome revealed by metagenomics and culture.</title>
        <authorList>
            <person name="Gilroy R."/>
            <person name="Ravi A."/>
            <person name="Getino M."/>
            <person name="Pursley I."/>
            <person name="Horton D.L."/>
            <person name="Alikhan N.F."/>
            <person name="Baker D."/>
            <person name="Gharbi K."/>
            <person name="Hall N."/>
            <person name="Watson M."/>
            <person name="Adriaenssens E.M."/>
            <person name="Foster-Nyarko E."/>
            <person name="Jarju S."/>
            <person name="Secka A."/>
            <person name="Antonio M."/>
            <person name="Oren A."/>
            <person name="Chaudhuri R.R."/>
            <person name="La Ragione R."/>
            <person name="Hildebrand F."/>
            <person name="Pallen M.J."/>
        </authorList>
    </citation>
    <scope>NUCLEOTIDE SEQUENCE</scope>
    <source>
        <strain evidence="5">4920</strain>
    </source>
</reference>
<dbReference type="InterPro" id="IPR000846">
    <property type="entry name" value="DapB_N"/>
</dbReference>
<comment type="caution">
    <text evidence="5">The sequence shown here is derived from an EMBL/GenBank/DDBJ whole genome shotgun (WGS) entry which is preliminary data.</text>
</comment>
<dbReference type="AlphaFoldDB" id="A0A9D1NIA6"/>